<keyword evidence="1 2" id="KW-0694">RNA-binding</keyword>
<organism evidence="5 6">
    <name type="scientific">Dichanthelium oligosanthes</name>
    <dbReference type="NCBI Taxonomy" id="888268"/>
    <lineage>
        <taxon>Eukaryota</taxon>
        <taxon>Viridiplantae</taxon>
        <taxon>Streptophyta</taxon>
        <taxon>Embryophyta</taxon>
        <taxon>Tracheophyta</taxon>
        <taxon>Spermatophyta</taxon>
        <taxon>Magnoliopsida</taxon>
        <taxon>Liliopsida</taxon>
        <taxon>Poales</taxon>
        <taxon>Poaceae</taxon>
        <taxon>PACMAD clade</taxon>
        <taxon>Panicoideae</taxon>
        <taxon>Panicodae</taxon>
        <taxon>Paniceae</taxon>
        <taxon>Dichantheliinae</taxon>
        <taxon>Dichanthelium</taxon>
    </lineage>
</organism>
<dbReference type="EMBL" id="LWDX02008226">
    <property type="protein sequence ID" value="OEL36730.1"/>
    <property type="molecule type" value="Genomic_DNA"/>
</dbReference>
<dbReference type="PANTHER" id="PTHR48029">
    <property type="entry name" value="NUCLEOLAR PROTEIN 8"/>
    <property type="match status" value="1"/>
</dbReference>
<protein>
    <recommendedName>
        <fullName evidence="4">RRM domain-containing protein</fullName>
    </recommendedName>
</protein>
<dbReference type="SUPFAM" id="SSF54928">
    <property type="entry name" value="RNA-binding domain, RBD"/>
    <property type="match status" value="1"/>
</dbReference>
<dbReference type="Proteomes" id="UP000095767">
    <property type="component" value="Unassembled WGS sequence"/>
</dbReference>
<accession>A0A1E5WHV8</accession>
<dbReference type="Pfam" id="PF00076">
    <property type="entry name" value="RRM_1"/>
    <property type="match status" value="1"/>
</dbReference>
<feature type="compositionally biased region" description="Polar residues" evidence="3">
    <location>
        <begin position="159"/>
        <end position="171"/>
    </location>
</feature>
<reference evidence="5 6" key="1">
    <citation type="submission" date="2016-09" db="EMBL/GenBank/DDBJ databases">
        <title>The draft genome of Dichanthelium oligosanthes: A C3 panicoid grass species.</title>
        <authorList>
            <person name="Studer A.J."/>
            <person name="Schnable J.C."/>
            <person name="Brutnell T.P."/>
        </authorList>
    </citation>
    <scope>NUCLEOTIDE SEQUENCE [LARGE SCALE GENOMIC DNA]</scope>
    <source>
        <strain evidence="6">cv. Kellogg 1175</strain>
        <tissue evidence="5">Leaf</tissue>
    </source>
</reference>
<dbReference type="SMART" id="SM00360">
    <property type="entry name" value="RRM"/>
    <property type="match status" value="1"/>
</dbReference>
<feature type="domain" description="RRM" evidence="4">
    <location>
        <begin position="65"/>
        <end position="143"/>
    </location>
</feature>
<dbReference type="PROSITE" id="PS50102">
    <property type="entry name" value="RRM"/>
    <property type="match status" value="1"/>
</dbReference>
<dbReference type="InterPro" id="IPR035979">
    <property type="entry name" value="RBD_domain_sf"/>
</dbReference>
<evidence type="ECO:0000256" key="1">
    <source>
        <dbReference type="ARBA" id="ARBA00022884"/>
    </source>
</evidence>
<dbReference type="OrthoDB" id="439808at2759"/>
<evidence type="ECO:0000259" key="4">
    <source>
        <dbReference type="PROSITE" id="PS50102"/>
    </source>
</evidence>
<dbReference type="InterPro" id="IPR012677">
    <property type="entry name" value="Nucleotide-bd_a/b_plait_sf"/>
</dbReference>
<name>A0A1E5WHV8_9POAL</name>
<dbReference type="Gene3D" id="3.30.70.330">
    <property type="match status" value="1"/>
</dbReference>
<evidence type="ECO:0000313" key="5">
    <source>
        <dbReference type="EMBL" id="OEL36730.1"/>
    </source>
</evidence>
<keyword evidence="6" id="KW-1185">Reference proteome</keyword>
<gene>
    <name evidence="5" type="ORF">BAE44_0002246</name>
</gene>
<dbReference type="FunFam" id="3.30.70.330:FF:000789">
    <property type="entry name" value="RNA binding protein"/>
    <property type="match status" value="1"/>
</dbReference>
<evidence type="ECO:0000256" key="3">
    <source>
        <dbReference type="SAM" id="MobiDB-lite"/>
    </source>
</evidence>
<comment type="caution">
    <text evidence="5">The sequence shown here is derived from an EMBL/GenBank/DDBJ whole genome shotgun (WGS) entry which is preliminary data.</text>
</comment>
<proteinExistence type="predicted"/>
<dbReference type="PANTHER" id="PTHR48029:SF3">
    <property type="entry name" value="RNA-BINDING (RRM_RBD_RNP MOTIFS) FAMILY PROTEIN"/>
    <property type="match status" value="1"/>
</dbReference>
<evidence type="ECO:0000313" key="6">
    <source>
        <dbReference type="Proteomes" id="UP000095767"/>
    </source>
</evidence>
<feature type="region of interest" description="Disordered" evidence="3">
    <location>
        <begin position="142"/>
        <end position="171"/>
    </location>
</feature>
<dbReference type="STRING" id="888268.A0A1E5WHV8"/>
<dbReference type="InterPro" id="IPR000504">
    <property type="entry name" value="RRM_dom"/>
</dbReference>
<evidence type="ECO:0000256" key="2">
    <source>
        <dbReference type="PROSITE-ProRule" id="PRU00176"/>
    </source>
</evidence>
<dbReference type="AlphaFoldDB" id="A0A1E5WHV8"/>
<sequence>MALYASSSVLLRRLLRRSTPASSSVFRATFCSSSSGSGPSHTPPPPSSILGNDAEVANVPPLTTPKLFVSGLSRLTTDEKLQGAFAPFGRLLEAKVVTDRVSGRSKGFGFVRYATIEEAEKARQEMNATFLDGWVIFIDPAKPRQPKPAPQQDARSSHAGVTTNKTVGWCG</sequence>
<dbReference type="GO" id="GO:0003723">
    <property type="term" value="F:RNA binding"/>
    <property type="evidence" value="ECO:0007669"/>
    <property type="project" value="UniProtKB-UniRule"/>
</dbReference>